<protein>
    <submittedName>
        <fullName evidence="1">Uncharacterized protein</fullName>
    </submittedName>
</protein>
<organism evidence="1 2">
    <name type="scientific">Desulfosporosinus fructosivorans</name>
    <dbReference type="NCBI Taxonomy" id="2018669"/>
    <lineage>
        <taxon>Bacteria</taxon>
        <taxon>Bacillati</taxon>
        <taxon>Bacillota</taxon>
        <taxon>Clostridia</taxon>
        <taxon>Eubacteriales</taxon>
        <taxon>Desulfitobacteriaceae</taxon>
        <taxon>Desulfosporosinus</taxon>
    </lineage>
</organism>
<comment type="caution">
    <text evidence="1">The sequence shown here is derived from an EMBL/GenBank/DDBJ whole genome shotgun (WGS) entry which is preliminary data.</text>
</comment>
<sequence length="222" mass="24925">MDIFIDEARDTAKCSIGILVMENIQNVSSDDKLMLVKQEFEGTIRSKYGLATRGELKALHPMDAYISYYKKFGYTYHVLPQLESVIKGKPIPSGLPLVEAMFMAELKNTLLTASHDLDKIKTPLSLKVSTGSESFTTLSSHNVTTIPGDIMIEDQEAIISSILRGPDLRTAITEHTTRVIYTVYAPFGVEEQLVREHLRDIESYVRIFSEKSITCLNQVFEG</sequence>
<accession>A0A4Z0QZL3</accession>
<name>A0A4Z0QZL3_9FIRM</name>
<dbReference type="OrthoDB" id="1550991at2"/>
<evidence type="ECO:0000313" key="2">
    <source>
        <dbReference type="Proteomes" id="UP000298460"/>
    </source>
</evidence>
<dbReference type="RefSeq" id="WP_135551155.1">
    <property type="nucleotide sequence ID" value="NZ_SPQQ01000011.1"/>
</dbReference>
<dbReference type="InterPro" id="IPR020825">
    <property type="entry name" value="Phe-tRNA_synthase-like_B3/B4"/>
</dbReference>
<gene>
    <name evidence="1" type="ORF">E4K67_23305</name>
</gene>
<dbReference type="SUPFAM" id="SSF56037">
    <property type="entry name" value="PheT/TilS domain"/>
    <property type="match status" value="1"/>
</dbReference>
<dbReference type="EMBL" id="SPQQ01000011">
    <property type="protein sequence ID" value="TGE35699.1"/>
    <property type="molecule type" value="Genomic_DNA"/>
</dbReference>
<dbReference type="Proteomes" id="UP000298460">
    <property type="component" value="Unassembled WGS sequence"/>
</dbReference>
<reference evidence="1 2" key="1">
    <citation type="submission" date="2019-03" db="EMBL/GenBank/DDBJ databases">
        <title>Draft Genome Sequence of Desulfosporosinus fructosivorans Strain 63.6F, Isolated from Marine Sediment in the Baltic Sea.</title>
        <authorList>
            <person name="Hausmann B."/>
            <person name="Vandieken V."/>
            <person name="Pjevac P."/>
            <person name="Schreck K."/>
            <person name="Herbold C.W."/>
            <person name="Loy A."/>
        </authorList>
    </citation>
    <scope>NUCLEOTIDE SEQUENCE [LARGE SCALE GENOMIC DNA]</scope>
    <source>
        <strain evidence="1 2">63.6F</strain>
    </source>
</reference>
<evidence type="ECO:0000313" key="1">
    <source>
        <dbReference type="EMBL" id="TGE35699.1"/>
    </source>
</evidence>
<dbReference type="AlphaFoldDB" id="A0A4Z0QZL3"/>
<dbReference type="Gene3D" id="3.50.40.10">
    <property type="entry name" value="Phenylalanyl-trna Synthetase, Chain B, domain 3"/>
    <property type="match status" value="1"/>
</dbReference>
<proteinExistence type="predicted"/>
<keyword evidence="2" id="KW-1185">Reference proteome</keyword>